<proteinExistence type="predicted"/>
<dbReference type="AlphaFoldDB" id="A0A1I5UNP5"/>
<organism evidence="2 3">
    <name type="scientific">Psychrobacillus psychrotolerans</name>
    <dbReference type="NCBI Taxonomy" id="126156"/>
    <lineage>
        <taxon>Bacteria</taxon>
        <taxon>Bacillati</taxon>
        <taxon>Bacillota</taxon>
        <taxon>Bacilli</taxon>
        <taxon>Bacillales</taxon>
        <taxon>Bacillaceae</taxon>
        <taxon>Psychrobacillus</taxon>
    </lineage>
</organism>
<keyword evidence="1" id="KW-0812">Transmembrane</keyword>
<evidence type="ECO:0000313" key="3">
    <source>
        <dbReference type="Proteomes" id="UP000198734"/>
    </source>
</evidence>
<feature type="transmembrane region" description="Helical" evidence="1">
    <location>
        <begin position="124"/>
        <end position="144"/>
    </location>
</feature>
<name>A0A1I5UNP5_9BACI</name>
<feature type="transmembrane region" description="Helical" evidence="1">
    <location>
        <begin position="5"/>
        <end position="25"/>
    </location>
</feature>
<reference evidence="3" key="1">
    <citation type="submission" date="2016-10" db="EMBL/GenBank/DDBJ databases">
        <authorList>
            <person name="Varghese N."/>
            <person name="Submissions S."/>
        </authorList>
    </citation>
    <scope>NUCLEOTIDE SEQUENCE [LARGE SCALE GENOMIC DNA]</scope>
    <source>
        <strain evidence="3">DSM 11706</strain>
    </source>
</reference>
<feature type="transmembrane region" description="Helical" evidence="1">
    <location>
        <begin position="31"/>
        <end position="53"/>
    </location>
</feature>
<evidence type="ECO:0000256" key="1">
    <source>
        <dbReference type="SAM" id="Phobius"/>
    </source>
</evidence>
<accession>A0A1I5UNP5</accession>
<dbReference type="RefSeq" id="WP_093533805.1">
    <property type="nucleotide sequence ID" value="NZ_FOXU01000001.1"/>
</dbReference>
<dbReference type="OrthoDB" id="3034975at2"/>
<evidence type="ECO:0000313" key="2">
    <source>
        <dbReference type="EMBL" id="SFP96798.1"/>
    </source>
</evidence>
<keyword evidence="3" id="KW-1185">Reference proteome</keyword>
<protein>
    <submittedName>
        <fullName evidence="2">Uncharacterized protein</fullName>
    </submittedName>
</protein>
<dbReference type="Proteomes" id="UP000198734">
    <property type="component" value="Unassembled WGS sequence"/>
</dbReference>
<gene>
    <name evidence="2" type="ORF">SAMN05421670_0470</name>
</gene>
<feature type="transmembrane region" description="Helical" evidence="1">
    <location>
        <begin position="60"/>
        <end position="79"/>
    </location>
</feature>
<keyword evidence="1" id="KW-0472">Membrane</keyword>
<dbReference type="EMBL" id="FOXU01000001">
    <property type="protein sequence ID" value="SFP96798.1"/>
    <property type="molecule type" value="Genomic_DNA"/>
</dbReference>
<sequence length="147" mass="16859">MKKMILLLIGIIPFVLGFLMNSWLMQNPNSILPFKLIGITFLVFWVFVGFITCKFEKTPYHSALFIHTPAVIALLLLTYQDMVLEQFWPNMIGLATQFYYLPLTNISSFIIGGGLYVQMWTASVVAFLLMYGSYYLGCYLKKILSSK</sequence>
<keyword evidence="1" id="KW-1133">Transmembrane helix</keyword>